<proteinExistence type="predicted"/>
<sequence length="143" mass="15406">MVIWSSAPIHTVHETALHAMYADLERVASVQIQDTVFIGAPGTIVKHRKGNADYYARQYLDGDGRQRQAYLAGPVGSPDADALKQSVQNRIDEVKAAIKTVRELAKLNFAVADSKTYANVGALFNHGVFAAGGTLVGSHTRTV</sequence>
<gene>
    <name evidence="1" type="ORF">VOI32_05945</name>
</gene>
<name>A0ABV0DQS4_9BURK</name>
<dbReference type="Proteomes" id="UP001462961">
    <property type="component" value="Unassembled WGS sequence"/>
</dbReference>
<dbReference type="EMBL" id="JAYLVJ010000005">
    <property type="protein sequence ID" value="MEO1753462.1"/>
    <property type="molecule type" value="Genomic_DNA"/>
</dbReference>
<evidence type="ECO:0000313" key="1">
    <source>
        <dbReference type="EMBL" id="MEO1753462.1"/>
    </source>
</evidence>
<reference evidence="1 2" key="1">
    <citation type="submission" date="2024-01" db="EMBL/GenBank/DDBJ databases">
        <title>The diversity of rhizobia nodulating Mimosa spp. in eleven states of Brazil covering several biomes is determined by host plant, location, and edaphic factors.</title>
        <authorList>
            <person name="Rouws L."/>
            <person name="Barauna A."/>
            <person name="Beukes C."/>
            <person name="De Faria S.M."/>
            <person name="Gross E."/>
            <person name="Dos Reis Junior F.B."/>
            <person name="Simon M."/>
            <person name="Maluk M."/>
            <person name="Odee D.W."/>
            <person name="Kenicer G."/>
            <person name="Young J.P.W."/>
            <person name="Reis V.M."/>
            <person name="Zilli J."/>
            <person name="James E.K."/>
        </authorList>
    </citation>
    <scope>NUCLEOTIDE SEQUENCE [LARGE SCALE GENOMIC DNA]</scope>
    <source>
        <strain evidence="1 2">JHI1651</strain>
    </source>
</reference>
<evidence type="ECO:0000313" key="2">
    <source>
        <dbReference type="Proteomes" id="UP001462961"/>
    </source>
</evidence>
<protein>
    <submittedName>
        <fullName evidence="1">Uncharacterized protein</fullName>
    </submittedName>
</protein>
<dbReference type="RefSeq" id="WP_252670902.1">
    <property type="nucleotide sequence ID" value="NZ_JAKUCO010000005.1"/>
</dbReference>
<organism evidence="1 2">
    <name type="scientific">Paraburkholderia caribensis</name>
    <dbReference type="NCBI Taxonomy" id="75105"/>
    <lineage>
        <taxon>Bacteria</taxon>
        <taxon>Pseudomonadati</taxon>
        <taxon>Pseudomonadota</taxon>
        <taxon>Betaproteobacteria</taxon>
        <taxon>Burkholderiales</taxon>
        <taxon>Burkholderiaceae</taxon>
        <taxon>Paraburkholderia</taxon>
    </lineage>
</organism>
<keyword evidence="2" id="KW-1185">Reference proteome</keyword>
<accession>A0ABV0DQS4</accession>
<comment type="caution">
    <text evidence="1">The sequence shown here is derived from an EMBL/GenBank/DDBJ whole genome shotgun (WGS) entry which is preliminary data.</text>
</comment>